<feature type="transmembrane region" description="Helical" evidence="5">
    <location>
        <begin position="6"/>
        <end position="26"/>
    </location>
</feature>
<feature type="transmembrane region" description="Helical" evidence="5">
    <location>
        <begin position="309"/>
        <end position="329"/>
    </location>
</feature>
<comment type="caution">
    <text evidence="7">The sequence shown here is derived from an EMBL/GenBank/DDBJ whole genome shotgun (WGS) entry which is preliminary data.</text>
</comment>
<keyword evidence="4 5" id="KW-0472">Membrane</keyword>
<feature type="domain" description="VWFA" evidence="6">
    <location>
        <begin position="90"/>
        <end position="289"/>
    </location>
</feature>
<accession>A0A532V568</accession>
<protein>
    <submittedName>
        <fullName evidence="7">Aerotolerance regulator BatA</fullName>
    </submittedName>
</protein>
<keyword evidence="1" id="KW-1003">Cell membrane</keyword>
<dbReference type="InterPro" id="IPR033881">
    <property type="entry name" value="vWA_BatA_type"/>
</dbReference>
<dbReference type="InterPro" id="IPR050768">
    <property type="entry name" value="UPF0353/GerABKA_families"/>
</dbReference>
<sequence>MTEFHDPLWLLLLLLIPAAVIAGLLWGKKRKIPVRFPSLSVIKKTGGGKGAKLRHILKFLRAAAVILLIIALARPQKLLQSRHTETEGIDIMLALDISTSMLAEDFRPKNRLEAAKKVASEFIDGRTSDQIGLVVFAGQSFTQCPLTLDYDLLKQLLERIRIEMVTEGMIEDGTAIGMAIGNGVNRLRASQAKSRILILLTDGQNNRGEIDPLTASSAAQVLGIRVYTIGVGTQGLAPYPVRDQWGRTSYQQVQVEIDEELLRQIADQTGGKYFRATDAQALRRVYTEIDKLEKSKIRVHQYRQKAELFASYIGWAVLFLLIEIILSATRLRTMP</sequence>
<dbReference type="PANTHER" id="PTHR22550">
    <property type="entry name" value="SPORE GERMINATION PROTEIN"/>
    <property type="match status" value="1"/>
</dbReference>
<dbReference type="PANTHER" id="PTHR22550:SF5">
    <property type="entry name" value="LEUCINE ZIPPER PROTEIN 4"/>
    <property type="match status" value="1"/>
</dbReference>
<keyword evidence="3 5" id="KW-1133">Transmembrane helix</keyword>
<name>A0A532V568_UNCL8</name>
<evidence type="ECO:0000313" key="8">
    <source>
        <dbReference type="Proteomes" id="UP000319619"/>
    </source>
</evidence>
<evidence type="ECO:0000256" key="4">
    <source>
        <dbReference type="ARBA" id="ARBA00023136"/>
    </source>
</evidence>
<dbReference type="CDD" id="cd01467">
    <property type="entry name" value="vWA_BatA_type"/>
    <property type="match status" value="1"/>
</dbReference>
<dbReference type="SMART" id="SM00327">
    <property type="entry name" value="VWA"/>
    <property type="match status" value="1"/>
</dbReference>
<organism evidence="7 8">
    <name type="scientific">candidate division LCP-89 bacterium B3_LCP</name>
    <dbReference type="NCBI Taxonomy" id="2012998"/>
    <lineage>
        <taxon>Bacteria</taxon>
        <taxon>Pseudomonadati</taxon>
        <taxon>Bacteria division LCP-89</taxon>
    </lineage>
</organism>
<evidence type="ECO:0000256" key="5">
    <source>
        <dbReference type="SAM" id="Phobius"/>
    </source>
</evidence>
<dbReference type="Proteomes" id="UP000319619">
    <property type="component" value="Unassembled WGS sequence"/>
</dbReference>
<proteinExistence type="predicted"/>
<dbReference type="Pfam" id="PF07584">
    <property type="entry name" value="BatA"/>
    <property type="match status" value="1"/>
</dbReference>
<evidence type="ECO:0000256" key="3">
    <source>
        <dbReference type="ARBA" id="ARBA00022989"/>
    </source>
</evidence>
<keyword evidence="2 5" id="KW-0812">Transmembrane</keyword>
<evidence type="ECO:0000259" key="6">
    <source>
        <dbReference type="PROSITE" id="PS50234"/>
    </source>
</evidence>
<evidence type="ECO:0000313" key="7">
    <source>
        <dbReference type="EMBL" id="TKJ42346.1"/>
    </source>
</evidence>
<dbReference type="InterPro" id="IPR024163">
    <property type="entry name" value="Aerotolerance_reg_N"/>
</dbReference>
<reference evidence="7 8" key="1">
    <citation type="submission" date="2017-06" db="EMBL/GenBank/DDBJ databases">
        <title>Novel microbial phyla capable of carbon fixation and sulfur reduction in deep-sea sediments.</title>
        <authorList>
            <person name="Huang J."/>
            <person name="Baker B."/>
            <person name="Wang Y."/>
        </authorList>
    </citation>
    <scope>NUCLEOTIDE SEQUENCE [LARGE SCALE GENOMIC DNA]</scope>
    <source>
        <strain evidence="7">B3_LCP</strain>
    </source>
</reference>
<dbReference type="SUPFAM" id="SSF53300">
    <property type="entry name" value="vWA-like"/>
    <property type="match status" value="1"/>
</dbReference>
<dbReference type="InterPro" id="IPR036465">
    <property type="entry name" value="vWFA_dom_sf"/>
</dbReference>
<evidence type="ECO:0000256" key="1">
    <source>
        <dbReference type="ARBA" id="ARBA00022475"/>
    </source>
</evidence>
<dbReference type="Pfam" id="PF00092">
    <property type="entry name" value="VWA"/>
    <property type="match status" value="1"/>
</dbReference>
<dbReference type="AlphaFoldDB" id="A0A532V568"/>
<dbReference type="EMBL" id="NJBN01000001">
    <property type="protein sequence ID" value="TKJ42346.1"/>
    <property type="molecule type" value="Genomic_DNA"/>
</dbReference>
<dbReference type="Gene3D" id="3.40.50.410">
    <property type="entry name" value="von Willebrand factor, type A domain"/>
    <property type="match status" value="1"/>
</dbReference>
<dbReference type="InterPro" id="IPR002035">
    <property type="entry name" value="VWF_A"/>
</dbReference>
<dbReference type="PROSITE" id="PS50234">
    <property type="entry name" value="VWFA"/>
    <property type="match status" value="1"/>
</dbReference>
<evidence type="ECO:0000256" key="2">
    <source>
        <dbReference type="ARBA" id="ARBA00022692"/>
    </source>
</evidence>
<gene>
    <name evidence="7" type="ORF">CEE37_01300</name>
</gene>